<reference evidence="13 14" key="1">
    <citation type="submission" date="2015-05" db="EMBL/GenBank/DDBJ databases">
        <title>Draft genome sequence of Microvirga vignae strain BR3299, a novel nitrogen fixing bacteria isolated from Brazil semi-aired region.</title>
        <authorList>
            <person name="Zilli J.E."/>
            <person name="Passos S.R."/>
            <person name="Leite J."/>
            <person name="Baldani J.I."/>
            <person name="Xavier G.R."/>
            <person name="Rumjaneck N.G."/>
            <person name="Simoes-Araujo J.L."/>
        </authorList>
    </citation>
    <scope>NUCLEOTIDE SEQUENCE [LARGE SCALE GENOMIC DNA]</scope>
    <source>
        <strain evidence="13 14">BR3299</strain>
    </source>
</reference>
<dbReference type="InterPro" id="IPR036188">
    <property type="entry name" value="FAD/NAD-bd_sf"/>
</dbReference>
<dbReference type="STRING" id="1225564.AA309_11075"/>
<dbReference type="InterPro" id="IPR045024">
    <property type="entry name" value="NDH-2"/>
</dbReference>
<evidence type="ECO:0000313" key="13">
    <source>
        <dbReference type="EMBL" id="KLK93097.1"/>
    </source>
</evidence>
<keyword evidence="10" id="KW-0472">Membrane</keyword>
<dbReference type="PATRIC" id="fig|1225564.3.peg.2886"/>
<dbReference type="InterPro" id="IPR023753">
    <property type="entry name" value="FAD/NAD-binding_dom"/>
</dbReference>
<dbReference type="PRINTS" id="PR00411">
    <property type="entry name" value="PNDRDTASEI"/>
</dbReference>
<evidence type="ECO:0000256" key="10">
    <source>
        <dbReference type="SAM" id="Phobius"/>
    </source>
</evidence>
<dbReference type="Gene3D" id="3.50.50.100">
    <property type="match status" value="1"/>
</dbReference>
<feature type="domain" description="External alternative NADH-ubiquinone oxidoreductase-like C-terminal" evidence="12">
    <location>
        <begin position="347"/>
        <end position="403"/>
    </location>
</feature>
<keyword evidence="4" id="KW-0274">FAD</keyword>
<sequence>MTNTVPKVVIVGAGFGGLTVAQSLARLPVEVTVIDRHNFHYFQPLLYQVATAALSPADIAWPIRGILKRQTNTTVLMANVTAIDTEQRLVHAGPVTVPYDYLVLATGATHSYFGHPEWASVAPGLKQIQDATAIRRRILTAFEQAELIEDVEERRGLLTFVVVGGGPTGVEMAGAIAEVAHHALPAEFRRIDPHATRVILIEAGPRLLPTFPEDLSAYAREALERMGVEVMTQARVTHCDERGVDLEESRIEAGTIVWAAGVVASPAAEWIGAERDRAGRVKVSPDLTVPGRPEIFVVGDTAAAADETGRMVPGIAPAAKQMGRYVADVIAARITGRPNLGPFRYRHQGDLATIGRKAAVVRLDHMHLTGFLGWLFWGFAHVYFLIGLRNRAVVALNWFWNYLTYQRGARLIVDGPNAQEAAQTEKTKPLASSVEVRRSSDRNQPSRAGPDWH</sequence>
<feature type="domain" description="FAD/NAD(P)-binding" evidence="11">
    <location>
        <begin position="7"/>
        <end position="323"/>
    </location>
</feature>
<keyword evidence="3" id="KW-0285">Flavoprotein</keyword>
<comment type="similarity">
    <text evidence="1">Belongs to the NADH dehydrogenase family.</text>
</comment>
<feature type="transmembrane region" description="Helical" evidence="10">
    <location>
        <begin position="366"/>
        <end position="386"/>
    </location>
</feature>
<evidence type="ECO:0000256" key="3">
    <source>
        <dbReference type="ARBA" id="ARBA00022630"/>
    </source>
</evidence>
<organism evidence="13 14">
    <name type="scientific">Microvirga vignae</name>
    <dbReference type="NCBI Taxonomy" id="1225564"/>
    <lineage>
        <taxon>Bacteria</taxon>
        <taxon>Pseudomonadati</taxon>
        <taxon>Pseudomonadota</taxon>
        <taxon>Alphaproteobacteria</taxon>
        <taxon>Hyphomicrobiales</taxon>
        <taxon>Methylobacteriaceae</taxon>
        <taxon>Microvirga</taxon>
    </lineage>
</organism>
<evidence type="ECO:0000256" key="6">
    <source>
        <dbReference type="ARBA" id="ARBA00023002"/>
    </source>
</evidence>
<keyword evidence="14" id="KW-1185">Reference proteome</keyword>
<keyword evidence="5" id="KW-0809">Transit peptide</keyword>
<feature type="region of interest" description="Disordered" evidence="9">
    <location>
        <begin position="418"/>
        <end position="453"/>
    </location>
</feature>
<keyword evidence="6" id="KW-0560">Oxidoreductase</keyword>
<dbReference type="Pfam" id="PF22366">
    <property type="entry name" value="NDH2_C"/>
    <property type="match status" value="1"/>
</dbReference>
<dbReference type="EC" id="1.6.5.9" evidence="2"/>
<comment type="caution">
    <text evidence="13">The sequence shown here is derived from an EMBL/GenBank/DDBJ whole genome shotgun (WGS) entry which is preliminary data.</text>
</comment>
<evidence type="ECO:0000256" key="9">
    <source>
        <dbReference type="SAM" id="MobiDB-lite"/>
    </source>
</evidence>
<name>A0A0H1RKE9_9HYPH</name>
<dbReference type="GO" id="GO:0050136">
    <property type="term" value="F:NADH dehydrogenase (quinone) (non-electrogenic) activity"/>
    <property type="evidence" value="ECO:0007669"/>
    <property type="project" value="UniProtKB-EC"/>
</dbReference>
<evidence type="ECO:0000256" key="1">
    <source>
        <dbReference type="ARBA" id="ARBA00005272"/>
    </source>
</evidence>
<evidence type="ECO:0000256" key="7">
    <source>
        <dbReference type="ARBA" id="ARBA00023027"/>
    </source>
</evidence>
<keyword evidence="10" id="KW-0812">Transmembrane</keyword>
<evidence type="ECO:0000256" key="8">
    <source>
        <dbReference type="ARBA" id="ARBA00047599"/>
    </source>
</evidence>
<proteinExistence type="inferred from homology"/>
<evidence type="ECO:0000256" key="4">
    <source>
        <dbReference type="ARBA" id="ARBA00022827"/>
    </source>
</evidence>
<dbReference type="AlphaFoldDB" id="A0A0H1RKE9"/>
<evidence type="ECO:0000259" key="12">
    <source>
        <dbReference type="Pfam" id="PF22366"/>
    </source>
</evidence>
<dbReference type="SUPFAM" id="SSF51905">
    <property type="entry name" value="FAD/NAD(P)-binding domain"/>
    <property type="match status" value="1"/>
</dbReference>
<protein>
    <recommendedName>
        <fullName evidence="2">NADH:ubiquinone reductase (non-electrogenic)</fullName>
        <ecNumber evidence="2">1.6.5.9</ecNumber>
    </recommendedName>
</protein>
<evidence type="ECO:0000256" key="2">
    <source>
        <dbReference type="ARBA" id="ARBA00012637"/>
    </source>
</evidence>
<dbReference type="PANTHER" id="PTHR43706">
    <property type="entry name" value="NADH DEHYDROGENASE"/>
    <property type="match status" value="1"/>
</dbReference>
<evidence type="ECO:0000259" key="11">
    <source>
        <dbReference type="Pfam" id="PF07992"/>
    </source>
</evidence>
<dbReference type="RefSeq" id="WP_047189072.1">
    <property type="nucleotide sequence ID" value="NZ_LCYG01000023.1"/>
</dbReference>
<dbReference type="Proteomes" id="UP000035489">
    <property type="component" value="Unassembled WGS sequence"/>
</dbReference>
<dbReference type="OrthoDB" id="9781621at2"/>
<dbReference type="PRINTS" id="PR00368">
    <property type="entry name" value="FADPNR"/>
</dbReference>
<evidence type="ECO:0000313" key="14">
    <source>
        <dbReference type="Proteomes" id="UP000035489"/>
    </source>
</evidence>
<keyword evidence="10" id="KW-1133">Transmembrane helix</keyword>
<accession>A0A0H1RKE9</accession>
<keyword evidence="7" id="KW-0520">NAD</keyword>
<dbReference type="InterPro" id="IPR054585">
    <property type="entry name" value="NDH2-like_C"/>
</dbReference>
<dbReference type="EMBL" id="LCYG01000023">
    <property type="protein sequence ID" value="KLK93097.1"/>
    <property type="molecule type" value="Genomic_DNA"/>
</dbReference>
<evidence type="ECO:0000256" key="5">
    <source>
        <dbReference type="ARBA" id="ARBA00022946"/>
    </source>
</evidence>
<dbReference type="Pfam" id="PF07992">
    <property type="entry name" value="Pyr_redox_2"/>
    <property type="match status" value="1"/>
</dbReference>
<gene>
    <name evidence="13" type="ORF">AA309_11075</name>
</gene>
<comment type="catalytic activity">
    <reaction evidence="8">
        <text>a quinone + NADH + H(+) = a quinol + NAD(+)</text>
        <dbReference type="Rhea" id="RHEA:46160"/>
        <dbReference type="ChEBI" id="CHEBI:15378"/>
        <dbReference type="ChEBI" id="CHEBI:24646"/>
        <dbReference type="ChEBI" id="CHEBI:57540"/>
        <dbReference type="ChEBI" id="CHEBI:57945"/>
        <dbReference type="ChEBI" id="CHEBI:132124"/>
        <dbReference type="EC" id="1.6.5.9"/>
    </reaction>
</comment>
<dbReference type="PANTHER" id="PTHR43706:SF47">
    <property type="entry name" value="EXTERNAL NADH-UBIQUINONE OXIDOREDUCTASE 1, MITOCHONDRIAL-RELATED"/>
    <property type="match status" value="1"/>
</dbReference>